<dbReference type="AlphaFoldDB" id="A0AA39LRJ9"/>
<reference evidence="19" key="1">
    <citation type="submission" date="2023-06" db="EMBL/GenBank/DDBJ databases">
        <title>Genomic analysis of the entomopathogenic nematode Steinernema hermaphroditum.</title>
        <authorList>
            <person name="Schwarz E.M."/>
            <person name="Heppert J.K."/>
            <person name="Baniya A."/>
            <person name="Schwartz H.T."/>
            <person name="Tan C.-H."/>
            <person name="Antoshechkin I."/>
            <person name="Sternberg P.W."/>
            <person name="Goodrich-Blair H."/>
            <person name="Dillman A.R."/>
        </authorList>
    </citation>
    <scope>NUCLEOTIDE SEQUENCE</scope>
    <source>
        <strain evidence="19">PS9179</strain>
        <tissue evidence="19">Whole animal</tissue>
    </source>
</reference>
<dbReference type="GO" id="GO:0006891">
    <property type="term" value="P:intra-Golgi vesicle-mediated transport"/>
    <property type="evidence" value="ECO:0007669"/>
    <property type="project" value="TreeGrafter"/>
</dbReference>
<dbReference type="InterPro" id="IPR016024">
    <property type="entry name" value="ARM-type_fold"/>
</dbReference>
<keyword evidence="7" id="KW-0931">ER-Golgi transport</keyword>
<keyword evidence="8" id="KW-0653">Protein transport</keyword>
<dbReference type="GO" id="GO:0005198">
    <property type="term" value="F:structural molecule activity"/>
    <property type="evidence" value="ECO:0007669"/>
    <property type="project" value="InterPro"/>
</dbReference>
<organism evidence="19 20">
    <name type="scientific">Steinernema hermaphroditum</name>
    <dbReference type="NCBI Taxonomy" id="289476"/>
    <lineage>
        <taxon>Eukaryota</taxon>
        <taxon>Metazoa</taxon>
        <taxon>Ecdysozoa</taxon>
        <taxon>Nematoda</taxon>
        <taxon>Chromadorea</taxon>
        <taxon>Rhabditida</taxon>
        <taxon>Tylenchina</taxon>
        <taxon>Panagrolaimomorpha</taxon>
        <taxon>Strongyloidoidea</taxon>
        <taxon>Steinernematidae</taxon>
        <taxon>Steinernema</taxon>
    </lineage>
</organism>
<protein>
    <recommendedName>
        <fullName evidence="3">Coatomer subunit beta</fullName>
    </recommendedName>
    <alternativeName>
        <fullName evidence="12">Beta-coat protein</fullName>
    </alternativeName>
</protein>
<keyword evidence="11" id="KW-0968">Cytoplasmic vesicle</keyword>
<dbReference type="Gene3D" id="1.25.10.10">
    <property type="entry name" value="Leucine-rich Repeat Variant"/>
    <property type="match status" value="1"/>
</dbReference>
<feature type="region of interest" description="Disordered" evidence="13">
    <location>
        <begin position="182"/>
        <end position="219"/>
    </location>
</feature>
<dbReference type="InterPro" id="IPR016460">
    <property type="entry name" value="COPB1"/>
</dbReference>
<keyword evidence="14" id="KW-1133">Transmembrane helix</keyword>
<evidence type="ECO:0000256" key="8">
    <source>
        <dbReference type="ARBA" id="ARBA00022927"/>
    </source>
</evidence>
<evidence type="ECO:0000259" key="16">
    <source>
        <dbReference type="Pfam" id="PF01602"/>
    </source>
</evidence>
<accession>A0AA39LRJ9</accession>
<keyword evidence="6" id="KW-0677">Repeat</keyword>
<dbReference type="InterPro" id="IPR011989">
    <property type="entry name" value="ARM-like"/>
</dbReference>
<keyword evidence="20" id="KW-1185">Reference proteome</keyword>
<dbReference type="GO" id="GO:0030126">
    <property type="term" value="C:COPI vesicle coat"/>
    <property type="evidence" value="ECO:0007669"/>
    <property type="project" value="InterPro"/>
</dbReference>
<dbReference type="EMBL" id="JAUCMV010000004">
    <property type="protein sequence ID" value="KAK0406953.1"/>
    <property type="molecule type" value="Genomic_DNA"/>
</dbReference>
<feature type="chain" id="PRO_5041284458" description="Coatomer subunit beta" evidence="15">
    <location>
        <begin position="23"/>
        <end position="1186"/>
    </location>
</feature>
<dbReference type="Proteomes" id="UP001175271">
    <property type="component" value="Unassembled WGS sequence"/>
</dbReference>
<dbReference type="Pfam" id="PF07718">
    <property type="entry name" value="Coatamer_beta_C"/>
    <property type="match status" value="1"/>
</dbReference>
<feature type="signal peptide" evidence="15">
    <location>
        <begin position="1"/>
        <end position="22"/>
    </location>
</feature>
<gene>
    <name evidence="19" type="ORF">QR680_018909</name>
</gene>
<dbReference type="SUPFAM" id="SSF48371">
    <property type="entry name" value="ARM repeat"/>
    <property type="match status" value="1"/>
</dbReference>
<evidence type="ECO:0000256" key="9">
    <source>
        <dbReference type="ARBA" id="ARBA00023034"/>
    </source>
</evidence>
<evidence type="ECO:0000256" key="13">
    <source>
        <dbReference type="SAM" id="MobiDB-lite"/>
    </source>
</evidence>
<feature type="compositionally biased region" description="Basic and acidic residues" evidence="13">
    <location>
        <begin position="185"/>
        <end position="198"/>
    </location>
</feature>
<dbReference type="GO" id="GO:0006888">
    <property type="term" value="P:endoplasmic reticulum to Golgi vesicle-mediated transport"/>
    <property type="evidence" value="ECO:0007669"/>
    <property type="project" value="TreeGrafter"/>
</dbReference>
<dbReference type="InterPro" id="IPR029446">
    <property type="entry name" value="COPB1_appendage_platform_dom"/>
</dbReference>
<dbReference type="InterPro" id="IPR011710">
    <property type="entry name" value="Coatomer_bsu_C"/>
</dbReference>
<dbReference type="GO" id="GO:0000139">
    <property type="term" value="C:Golgi membrane"/>
    <property type="evidence" value="ECO:0007669"/>
    <property type="project" value="UniProtKB-SubCell"/>
</dbReference>
<comment type="caution">
    <text evidence="19">The sequence shown here is derived from an EMBL/GenBank/DDBJ whole genome shotgun (WGS) entry which is preliminary data.</text>
</comment>
<dbReference type="PANTHER" id="PTHR10635">
    <property type="entry name" value="COATOMER SUBUNIT BETA"/>
    <property type="match status" value="1"/>
</dbReference>
<evidence type="ECO:0000256" key="14">
    <source>
        <dbReference type="SAM" id="Phobius"/>
    </source>
</evidence>
<comment type="subcellular location">
    <subcellularLocation>
        <location evidence="2">Cytoplasmic vesicle</location>
        <location evidence="2">COPI-coated vesicle membrane</location>
        <topology evidence="2">Peripheral membrane protein</topology>
        <orientation evidence="2">Cytoplasmic side</orientation>
    </subcellularLocation>
    <subcellularLocation>
        <location evidence="1">Golgi apparatus membrane</location>
        <topology evidence="1">Peripheral membrane protein</topology>
        <orientation evidence="1">Cytoplasmic side</orientation>
    </subcellularLocation>
</comment>
<evidence type="ECO:0000256" key="2">
    <source>
        <dbReference type="ARBA" id="ARBA00004347"/>
    </source>
</evidence>
<evidence type="ECO:0000256" key="3">
    <source>
        <dbReference type="ARBA" id="ARBA00017024"/>
    </source>
</evidence>
<feature type="transmembrane region" description="Helical" evidence="14">
    <location>
        <begin position="152"/>
        <end position="177"/>
    </location>
</feature>
<sequence length="1186" mass="132877">MISARSLCVIVLLTLFFHFGSTVNNTRNEEFRFIYYDYSKGIDSGMRVRAWGPFRYYVAVKLCIEQITRDDANWCGFGLMVRQYVDIENHWERKELDEFYANMRNSNCYISQLNHLFRYEPFIREGKSKEGRMPQLNDVTPSKNVNAFAYDVVQVVAGSLAFICVFLIIAVITLGVLNCRKPRQKPSDHRSRPSDNYKRHTGRSGNKVGGLSADSSDEKKMAGEQPCYTLIHIPNDYEAPSEQELKYLFEHGDTRLKTDALKKLIMMLMNGDQIGPTLMMYVIRFCLPSHDHAMKKLMLLFWEVVPKTSADGQLLREMILVCDAYRKDLQHANEYVRGSTLRFLCKLKEPELLEPLMPPIRACLEHKHHYVRRNAVLAIYTIYQNFEFLIPDAPELVSNFLETEQDASCKRNAFMMLLHVDQARALDYLSGCIEQVTSFCDILQLIIVELIYKVCISNRSECARFIRCVYKLLKSQSAAVRYEAASTLVTLTSAPSAVKAAASVYIELIVKESDNNVKLIVLDKLIDLKESVQNERVLQELVMDILRVLSATDHEVRKKALSLALELVSSRNVNEMVMVLRKEMGKSRDGAEGADQYRQLLVRTLHRATMKFSDVAEQIIPVLIEFLSDSSESAALDVLDFLREAVHRLPGLRSVIIDQLHEVFPSICNANVFGRTTWLLGEFADTPERMVKLFSLIKTAVGPLPLVDAELREREGDEPVVDESAQASTDKANKPIVTADGTYATQSAVVSDTKAAQGDRPLLRNFFIEGDFFLAASLSTTLSKVLLRYSAAHAVLGYQEPVNRFSGEVLFLLSSMIHFGKSGLCKSQITEDDIDRISTAISLIADKWPEATGIFVTECRDSLDQMLTAKGDSTKSEDAFSKSRKANIVEADKTIAFTQLSTLMEGLTGTNLFDLSLSQALGTSQKSQKFDFASSKLAKVVQLAGLSDPVYAEAYVNVNQYDIVLDVLIVNQTGGTLQNVSLELSTIGDLKLVDKPSPITLAPNDFANIKATVKVASTENAVIFSTIAYDVHGPTSDRNCVYLQDIHVDIMDYIVPGSCSDYEFCQMWPEFEWENKVIVNTPITDLREYLDHISKKTNMKLLTADAALDGDCGIMAANFCAHSIFGEDSLANVSIEKSVFGDTDSPIVGHIRIRAKSQGMALALGDKINAAQKERSYVSAQMAVKR</sequence>
<dbReference type="Pfam" id="PF01602">
    <property type="entry name" value="Adaptin_N"/>
    <property type="match status" value="1"/>
</dbReference>
<feature type="domain" description="Clathrin/coatomer adaptor adaptin-like N-terminal" evidence="16">
    <location>
        <begin position="241"/>
        <end position="697"/>
    </location>
</feature>
<feature type="domain" description="Coatomer beta subunit C-terminal" evidence="17">
    <location>
        <begin position="891"/>
        <end position="1030"/>
    </location>
</feature>
<keyword evidence="14" id="KW-0812">Transmembrane</keyword>
<evidence type="ECO:0000256" key="1">
    <source>
        <dbReference type="ARBA" id="ARBA00004255"/>
    </source>
</evidence>
<evidence type="ECO:0000256" key="7">
    <source>
        <dbReference type="ARBA" id="ARBA00022892"/>
    </source>
</evidence>
<dbReference type="PANTHER" id="PTHR10635:SF0">
    <property type="entry name" value="COATOMER SUBUNIT BETA"/>
    <property type="match status" value="1"/>
</dbReference>
<feature type="domain" description="Coatomer beta subunit appendage platform" evidence="18">
    <location>
        <begin position="1037"/>
        <end position="1168"/>
    </location>
</feature>
<keyword evidence="15" id="KW-0732">Signal</keyword>
<keyword evidence="5" id="KW-0963">Cytoplasm</keyword>
<evidence type="ECO:0000256" key="12">
    <source>
        <dbReference type="ARBA" id="ARBA00030841"/>
    </source>
</evidence>
<evidence type="ECO:0000256" key="6">
    <source>
        <dbReference type="ARBA" id="ARBA00022737"/>
    </source>
</evidence>
<name>A0AA39LRJ9_9BILA</name>
<evidence type="ECO:0000256" key="10">
    <source>
        <dbReference type="ARBA" id="ARBA00023136"/>
    </source>
</evidence>
<evidence type="ECO:0000256" key="15">
    <source>
        <dbReference type="SAM" id="SignalP"/>
    </source>
</evidence>
<evidence type="ECO:0000256" key="11">
    <source>
        <dbReference type="ARBA" id="ARBA00023329"/>
    </source>
</evidence>
<proteinExistence type="predicted"/>
<evidence type="ECO:0000313" key="20">
    <source>
        <dbReference type="Proteomes" id="UP001175271"/>
    </source>
</evidence>
<keyword evidence="4" id="KW-0813">Transport</keyword>
<evidence type="ECO:0000259" key="17">
    <source>
        <dbReference type="Pfam" id="PF07718"/>
    </source>
</evidence>
<evidence type="ECO:0000313" key="19">
    <source>
        <dbReference type="EMBL" id="KAK0406953.1"/>
    </source>
</evidence>
<evidence type="ECO:0000256" key="5">
    <source>
        <dbReference type="ARBA" id="ARBA00022490"/>
    </source>
</evidence>
<keyword evidence="9" id="KW-0333">Golgi apparatus</keyword>
<dbReference type="InterPro" id="IPR002553">
    <property type="entry name" value="Clathrin/coatomer_adapt-like_N"/>
</dbReference>
<dbReference type="GO" id="GO:0006886">
    <property type="term" value="P:intracellular protein transport"/>
    <property type="evidence" value="ECO:0007669"/>
    <property type="project" value="InterPro"/>
</dbReference>
<dbReference type="Pfam" id="PF14806">
    <property type="entry name" value="Coatomer_b_Cpla"/>
    <property type="match status" value="1"/>
</dbReference>
<keyword evidence="10 14" id="KW-0472">Membrane</keyword>
<evidence type="ECO:0000256" key="4">
    <source>
        <dbReference type="ARBA" id="ARBA00022448"/>
    </source>
</evidence>
<evidence type="ECO:0000259" key="18">
    <source>
        <dbReference type="Pfam" id="PF14806"/>
    </source>
</evidence>